<proteinExistence type="predicted"/>
<feature type="domain" description="SPOR" evidence="1">
    <location>
        <begin position="66"/>
        <end position="146"/>
    </location>
</feature>
<dbReference type="AlphaFoldDB" id="A0A556MFV2"/>
<dbReference type="EMBL" id="VLPK01000004">
    <property type="protein sequence ID" value="TSJ38692.1"/>
    <property type="molecule type" value="Genomic_DNA"/>
</dbReference>
<dbReference type="PROSITE" id="PS51724">
    <property type="entry name" value="SPOR"/>
    <property type="match status" value="1"/>
</dbReference>
<evidence type="ECO:0000313" key="3">
    <source>
        <dbReference type="Proteomes" id="UP000318733"/>
    </source>
</evidence>
<accession>A0A556MFV2</accession>
<keyword evidence="3" id="KW-1185">Reference proteome</keyword>
<dbReference type="InterPro" id="IPR036680">
    <property type="entry name" value="SPOR-like_sf"/>
</dbReference>
<dbReference type="GO" id="GO:0042834">
    <property type="term" value="F:peptidoglycan binding"/>
    <property type="evidence" value="ECO:0007669"/>
    <property type="project" value="InterPro"/>
</dbReference>
<dbReference type="SUPFAM" id="SSF110997">
    <property type="entry name" value="Sporulation related repeat"/>
    <property type="match status" value="1"/>
</dbReference>
<dbReference type="OrthoDB" id="2473397at2"/>
<evidence type="ECO:0000313" key="2">
    <source>
        <dbReference type="EMBL" id="TSJ38692.1"/>
    </source>
</evidence>
<organism evidence="2 3">
    <name type="scientific">Mucilaginibacter corticis</name>
    <dbReference type="NCBI Taxonomy" id="2597670"/>
    <lineage>
        <taxon>Bacteria</taxon>
        <taxon>Pseudomonadati</taxon>
        <taxon>Bacteroidota</taxon>
        <taxon>Sphingobacteriia</taxon>
        <taxon>Sphingobacteriales</taxon>
        <taxon>Sphingobacteriaceae</taxon>
        <taxon>Mucilaginibacter</taxon>
    </lineage>
</organism>
<protein>
    <submittedName>
        <fullName evidence="2">SPOR domain-containing protein</fullName>
    </submittedName>
</protein>
<gene>
    <name evidence="2" type="ORF">FO440_19495</name>
</gene>
<reference evidence="2 3" key="1">
    <citation type="submission" date="2019-07" db="EMBL/GenBank/DDBJ databases">
        <authorList>
            <person name="Huq M.A."/>
        </authorList>
    </citation>
    <scope>NUCLEOTIDE SEQUENCE [LARGE SCALE GENOMIC DNA]</scope>
    <source>
        <strain evidence="2 3">MAH-19</strain>
    </source>
</reference>
<comment type="caution">
    <text evidence="2">The sequence shown here is derived from an EMBL/GenBank/DDBJ whole genome shotgun (WGS) entry which is preliminary data.</text>
</comment>
<name>A0A556MFV2_9SPHI</name>
<evidence type="ECO:0000259" key="1">
    <source>
        <dbReference type="PROSITE" id="PS51724"/>
    </source>
</evidence>
<dbReference type="InterPro" id="IPR007730">
    <property type="entry name" value="SPOR-like_dom"/>
</dbReference>
<sequence length="146" mass="16515">MKHAPDYKAIFSNIAGCIFFIIIFIPVAVHAQTRGTVEVIKDPRIDTLAARRAGLKVNGTTAANYQVSNNGYRVQIYNGTNRKDAYSAQEKFTNLYPDTRTYISYSEPNFKVRAGDFKTRLEAEKLMQELKGKFISLFIIEGKINP</sequence>
<dbReference type="Gene3D" id="3.30.70.1070">
    <property type="entry name" value="Sporulation related repeat"/>
    <property type="match status" value="1"/>
</dbReference>
<dbReference type="Proteomes" id="UP000318733">
    <property type="component" value="Unassembled WGS sequence"/>
</dbReference>
<dbReference type="Pfam" id="PF05036">
    <property type="entry name" value="SPOR"/>
    <property type="match status" value="1"/>
</dbReference>
<dbReference type="RefSeq" id="WP_144249973.1">
    <property type="nucleotide sequence ID" value="NZ_VLPK01000004.1"/>
</dbReference>